<dbReference type="InterPro" id="IPR000150">
    <property type="entry name" value="Cof"/>
</dbReference>
<dbReference type="GO" id="GO:0005829">
    <property type="term" value="C:cytosol"/>
    <property type="evidence" value="ECO:0007669"/>
    <property type="project" value="TreeGrafter"/>
</dbReference>
<sequence length="257" mass="29205">MIKAVFFDIDGTLIDHDTKMMPDSTKEALALLQNKGIKVFVATGRSPINLDVVRSNFAFDGYLCCNGQYCFNNEEIIYEKYINNEDLKTLLPYINENNIPVLFAEVTKSYSNIHNYYLDESAKHLNDERYPIRDAKDIVNQKVVQMMAYIDEKDDQEFLKYAPHCKSVRWTPRFADIIPIDGGKNVGIDRIIDYYGISLDETMAFGDGNNDIAMLNHVKIGVAMGNADISVKEASDFVTKSVNEDGIYFALENFSLI</sequence>
<dbReference type="InterPro" id="IPR006379">
    <property type="entry name" value="HAD-SF_hydro_IIB"/>
</dbReference>
<proteinExistence type="predicted"/>
<dbReference type="InterPro" id="IPR023214">
    <property type="entry name" value="HAD_sf"/>
</dbReference>
<dbReference type="GO" id="GO:0000287">
    <property type="term" value="F:magnesium ion binding"/>
    <property type="evidence" value="ECO:0007669"/>
    <property type="project" value="TreeGrafter"/>
</dbReference>
<protein>
    <submittedName>
        <fullName evidence="1">Cof-type HAD-IIB family hydrolase</fullName>
    </submittedName>
</protein>
<dbReference type="SFLD" id="SFLDG01144">
    <property type="entry name" value="C2.B.4:_PGP_Like"/>
    <property type="match status" value="1"/>
</dbReference>
<dbReference type="SFLD" id="SFLDG01140">
    <property type="entry name" value="C2.B:_Phosphomannomutase_and_P"/>
    <property type="match status" value="1"/>
</dbReference>
<keyword evidence="1" id="KW-0378">Hydrolase</keyword>
<dbReference type="EMBL" id="DXET01000136">
    <property type="protein sequence ID" value="HIX81508.1"/>
    <property type="molecule type" value="Genomic_DNA"/>
</dbReference>
<organism evidence="1 2">
    <name type="scientific">Candidatus Erysipelatoclostridium merdavium</name>
    <dbReference type="NCBI Taxonomy" id="2838566"/>
    <lineage>
        <taxon>Bacteria</taxon>
        <taxon>Bacillati</taxon>
        <taxon>Bacillota</taxon>
        <taxon>Erysipelotrichia</taxon>
        <taxon>Erysipelotrichales</taxon>
        <taxon>Erysipelotrichales incertae sedis</taxon>
    </lineage>
</organism>
<dbReference type="Gene3D" id="3.40.50.1000">
    <property type="entry name" value="HAD superfamily/HAD-like"/>
    <property type="match status" value="1"/>
</dbReference>
<comment type="caution">
    <text evidence="1">The sequence shown here is derived from an EMBL/GenBank/DDBJ whole genome shotgun (WGS) entry which is preliminary data.</text>
</comment>
<dbReference type="GO" id="GO:0016791">
    <property type="term" value="F:phosphatase activity"/>
    <property type="evidence" value="ECO:0007669"/>
    <property type="project" value="TreeGrafter"/>
</dbReference>
<gene>
    <name evidence="1" type="ORF">H9980_06010</name>
</gene>
<dbReference type="InterPro" id="IPR036412">
    <property type="entry name" value="HAD-like_sf"/>
</dbReference>
<dbReference type="Gene3D" id="3.30.1240.10">
    <property type="match status" value="1"/>
</dbReference>
<dbReference type="PROSITE" id="PS01229">
    <property type="entry name" value="COF_2"/>
    <property type="match status" value="1"/>
</dbReference>
<evidence type="ECO:0000313" key="1">
    <source>
        <dbReference type="EMBL" id="HIX81508.1"/>
    </source>
</evidence>
<name>A0A9D2BMI6_9FIRM</name>
<dbReference type="PANTHER" id="PTHR10000:SF25">
    <property type="entry name" value="PHOSPHATASE YKRA-RELATED"/>
    <property type="match status" value="1"/>
</dbReference>
<evidence type="ECO:0000313" key="2">
    <source>
        <dbReference type="Proteomes" id="UP000886724"/>
    </source>
</evidence>
<dbReference type="Proteomes" id="UP000886724">
    <property type="component" value="Unassembled WGS sequence"/>
</dbReference>
<dbReference type="Pfam" id="PF08282">
    <property type="entry name" value="Hydrolase_3"/>
    <property type="match status" value="1"/>
</dbReference>
<dbReference type="SUPFAM" id="SSF56784">
    <property type="entry name" value="HAD-like"/>
    <property type="match status" value="1"/>
</dbReference>
<dbReference type="NCBIfam" id="TIGR01484">
    <property type="entry name" value="HAD-SF-IIB"/>
    <property type="match status" value="1"/>
</dbReference>
<dbReference type="NCBIfam" id="TIGR00099">
    <property type="entry name" value="Cof-subfamily"/>
    <property type="match status" value="1"/>
</dbReference>
<reference evidence="1" key="2">
    <citation type="submission" date="2021-04" db="EMBL/GenBank/DDBJ databases">
        <authorList>
            <person name="Gilroy R."/>
        </authorList>
    </citation>
    <scope>NUCLEOTIDE SEQUENCE</scope>
    <source>
        <strain evidence="1">ChiGjej1B1-14440</strain>
    </source>
</reference>
<accession>A0A9D2BMI6</accession>
<reference evidence="1" key="1">
    <citation type="journal article" date="2021" name="PeerJ">
        <title>Extensive microbial diversity within the chicken gut microbiome revealed by metagenomics and culture.</title>
        <authorList>
            <person name="Gilroy R."/>
            <person name="Ravi A."/>
            <person name="Getino M."/>
            <person name="Pursley I."/>
            <person name="Horton D.L."/>
            <person name="Alikhan N.F."/>
            <person name="Baker D."/>
            <person name="Gharbi K."/>
            <person name="Hall N."/>
            <person name="Watson M."/>
            <person name="Adriaenssens E.M."/>
            <person name="Foster-Nyarko E."/>
            <person name="Jarju S."/>
            <person name="Secka A."/>
            <person name="Antonio M."/>
            <person name="Oren A."/>
            <person name="Chaudhuri R.R."/>
            <person name="La Ragione R."/>
            <person name="Hildebrand F."/>
            <person name="Pallen M.J."/>
        </authorList>
    </citation>
    <scope>NUCLEOTIDE SEQUENCE</scope>
    <source>
        <strain evidence="1">ChiGjej1B1-14440</strain>
    </source>
</reference>
<dbReference type="SFLD" id="SFLDS00003">
    <property type="entry name" value="Haloacid_Dehalogenase"/>
    <property type="match status" value="1"/>
</dbReference>
<dbReference type="PANTHER" id="PTHR10000">
    <property type="entry name" value="PHOSPHOSERINE PHOSPHATASE"/>
    <property type="match status" value="1"/>
</dbReference>
<dbReference type="AlphaFoldDB" id="A0A9D2BMI6"/>